<comment type="subcellular location">
    <subcellularLocation>
        <location evidence="1">Nucleus</location>
    </subcellularLocation>
</comment>
<keyword evidence="5" id="KW-0234">DNA repair</keyword>
<dbReference type="GO" id="GO:0033186">
    <property type="term" value="C:CAF-1 complex"/>
    <property type="evidence" value="ECO:0007669"/>
    <property type="project" value="TreeGrafter"/>
</dbReference>
<feature type="compositionally biased region" description="Low complexity" evidence="7">
    <location>
        <begin position="125"/>
        <end position="135"/>
    </location>
</feature>
<keyword evidence="3" id="KW-0227">DNA damage</keyword>
<reference evidence="11" key="3">
    <citation type="submission" date="2025-09" db="UniProtKB">
        <authorList>
            <consortium name="Ensembl"/>
        </authorList>
    </citation>
    <scope>IDENTIFICATION</scope>
</reference>
<feature type="compositionally biased region" description="Basic and acidic residues" evidence="7">
    <location>
        <begin position="163"/>
        <end position="230"/>
    </location>
</feature>
<evidence type="ECO:0000256" key="7">
    <source>
        <dbReference type="SAM" id="MobiDB-lite"/>
    </source>
</evidence>
<dbReference type="GO" id="GO:0005634">
    <property type="term" value="C:nucleus"/>
    <property type="evidence" value="ECO:0007669"/>
    <property type="project" value="UniProtKB-SubCell"/>
</dbReference>
<feature type="domain" description="Chromatin assembly factor 1 p150 subunit acidic region" evidence="8">
    <location>
        <begin position="169"/>
        <end position="243"/>
    </location>
</feature>
<dbReference type="Pfam" id="PF15539">
    <property type="entry name" value="CAF1-p150_C2"/>
    <property type="match status" value="1"/>
</dbReference>
<feature type="region of interest" description="Disordered" evidence="7">
    <location>
        <begin position="1"/>
        <end position="230"/>
    </location>
</feature>
<dbReference type="GO" id="GO:0006281">
    <property type="term" value="P:DNA repair"/>
    <property type="evidence" value="ECO:0007669"/>
    <property type="project" value="UniProtKB-KW"/>
</dbReference>
<feature type="region of interest" description="Disordered" evidence="7">
    <location>
        <begin position="604"/>
        <end position="645"/>
    </location>
</feature>
<dbReference type="GO" id="GO:0006260">
    <property type="term" value="P:DNA replication"/>
    <property type="evidence" value="ECO:0007669"/>
    <property type="project" value="UniProtKB-KW"/>
</dbReference>
<dbReference type="Pfam" id="PF11600">
    <property type="entry name" value="CAF1A_acidic"/>
    <property type="match status" value="1"/>
</dbReference>
<feature type="compositionally biased region" description="Polar residues" evidence="7">
    <location>
        <begin position="313"/>
        <end position="327"/>
    </location>
</feature>
<accession>A0A3P9BXZ9</accession>
<keyword evidence="2" id="KW-0235">DNA replication</keyword>
<evidence type="ECO:0000256" key="2">
    <source>
        <dbReference type="ARBA" id="ARBA00022705"/>
    </source>
</evidence>
<dbReference type="PANTHER" id="PTHR15272">
    <property type="entry name" value="CHROMATIN ASSEMBLY FACTOR 1 SUBUNIT A CAF-1 SUBUNIT A"/>
    <property type="match status" value="1"/>
</dbReference>
<dbReference type="InterPro" id="IPR029105">
    <property type="entry name" value="CAF1-p150_C2"/>
</dbReference>
<feature type="compositionally biased region" description="Basic and acidic residues" evidence="7">
    <location>
        <begin position="42"/>
        <end position="51"/>
    </location>
</feature>
<feature type="region of interest" description="Disordered" evidence="7">
    <location>
        <begin position="392"/>
        <end position="411"/>
    </location>
</feature>
<evidence type="ECO:0000313" key="12">
    <source>
        <dbReference type="Proteomes" id="UP000265160"/>
    </source>
</evidence>
<keyword evidence="6" id="KW-0539">Nucleus</keyword>
<evidence type="ECO:0000256" key="1">
    <source>
        <dbReference type="ARBA" id="ARBA00004123"/>
    </source>
</evidence>
<evidence type="ECO:0000256" key="4">
    <source>
        <dbReference type="ARBA" id="ARBA00023186"/>
    </source>
</evidence>
<reference evidence="11" key="2">
    <citation type="submission" date="2025-08" db="UniProtKB">
        <authorList>
            <consortium name="Ensembl"/>
        </authorList>
    </citation>
    <scope>IDENTIFICATION</scope>
</reference>
<dbReference type="AlphaFoldDB" id="A0A3P9BXZ9"/>
<feature type="compositionally biased region" description="Low complexity" evidence="7">
    <location>
        <begin position="622"/>
        <end position="636"/>
    </location>
</feature>
<keyword evidence="12" id="KW-1185">Reference proteome</keyword>
<evidence type="ECO:0000256" key="6">
    <source>
        <dbReference type="ARBA" id="ARBA00023242"/>
    </source>
</evidence>
<name>A0A3P9BXZ9_9CICH</name>
<feature type="compositionally biased region" description="Acidic residues" evidence="7">
    <location>
        <begin position="392"/>
        <end position="403"/>
    </location>
</feature>
<evidence type="ECO:0000259" key="8">
    <source>
        <dbReference type="Pfam" id="PF11600"/>
    </source>
</evidence>
<dbReference type="InterPro" id="IPR022043">
    <property type="entry name" value="CAF1A_DD"/>
</dbReference>
<dbReference type="Ensembl" id="ENSMZET00005015222.1">
    <property type="protein sequence ID" value="ENSMZEP00005014737.1"/>
    <property type="gene ID" value="ENSMZEG00005011071.1"/>
</dbReference>
<feature type="region of interest" description="Disordered" evidence="7">
    <location>
        <begin position="307"/>
        <end position="328"/>
    </location>
</feature>
<dbReference type="GO" id="GO:0006334">
    <property type="term" value="P:nucleosome assembly"/>
    <property type="evidence" value="ECO:0007669"/>
    <property type="project" value="TreeGrafter"/>
</dbReference>
<keyword evidence="4" id="KW-0143">Chaperone</keyword>
<evidence type="ECO:0000259" key="9">
    <source>
        <dbReference type="Pfam" id="PF12253"/>
    </source>
</evidence>
<dbReference type="InterPro" id="IPR021644">
    <property type="entry name" value="CAF-1_p150_acidic"/>
</dbReference>
<dbReference type="GeneTree" id="ENSGT00440000034888"/>
<feature type="compositionally biased region" description="Polar residues" evidence="7">
    <location>
        <begin position="145"/>
        <end position="155"/>
    </location>
</feature>
<feature type="domain" description="Chromatin assembly factor 1 subunit p150 C-terminal" evidence="10">
    <location>
        <begin position="432"/>
        <end position="686"/>
    </location>
</feature>
<dbReference type="Proteomes" id="UP000265160">
    <property type="component" value="LG23"/>
</dbReference>
<dbReference type="PANTHER" id="PTHR15272:SF0">
    <property type="entry name" value="CHROMATIN ASSEMBLY FACTOR 1 SUBUNIT A"/>
    <property type="match status" value="1"/>
</dbReference>
<evidence type="ECO:0000259" key="10">
    <source>
        <dbReference type="Pfam" id="PF15539"/>
    </source>
</evidence>
<feature type="domain" description="Chromatin assembly factor 1 subunit A dimerization" evidence="9">
    <location>
        <begin position="351"/>
        <end position="410"/>
    </location>
</feature>
<proteinExistence type="predicted"/>
<reference evidence="11 12" key="1">
    <citation type="journal article" date="2014" name="Nature">
        <title>The genomic substrate for adaptive radiation in African cichlid fish.</title>
        <authorList>
            <person name="Brawand D."/>
            <person name="Wagner C.E."/>
            <person name="Li Y.I."/>
            <person name="Malinsky M."/>
            <person name="Keller I."/>
            <person name="Fan S."/>
            <person name="Simakov O."/>
            <person name="Ng A.Y."/>
            <person name="Lim Z.W."/>
            <person name="Bezault E."/>
            <person name="Turner-Maier J."/>
            <person name="Johnson J."/>
            <person name="Alcazar R."/>
            <person name="Noh H.J."/>
            <person name="Russell P."/>
            <person name="Aken B."/>
            <person name="Alfoldi J."/>
            <person name="Amemiya C."/>
            <person name="Azzouzi N."/>
            <person name="Baroiller J.F."/>
            <person name="Barloy-Hubler F."/>
            <person name="Berlin A."/>
            <person name="Bloomquist R."/>
            <person name="Carleton K.L."/>
            <person name="Conte M.A."/>
            <person name="D'Cotta H."/>
            <person name="Eshel O."/>
            <person name="Gaffney L."/>
            <person name="Galibert F."/>
            <person name="Gante H.F."/>
            <person name="Gnerre S."/>
            <person name="Greuter L."/>
            <person name="Guyon R."/>
            <person name="Haddad N.S."/>
            <person name="Haerty W."/>
            <person name="Harris R.M."/>
            <person name="Hofmann H.A."/>
            <person name="Hourlier T."/>
            <person name="Hulata G."/>
            <person name="Jaffe D.B."/>
            <person name="Lara M."/>
            <person name="Lee A.P."/>
            <person name="MacCallum I."/>
            <person name="Mwaiko S."/>
            <person name="Nikaido M."/>
            <person name="Nishihara H."/>
            <person name="Ozouf-Costaz C."/>
            <person name="Penman D.J."/>
            <person name="Przybylski D."/>
            <person name="Rakotomanga M."/>
            <person name="Renn S.C.P."/>
            <person name="Ribeiro F.J."/>
            <person name="Ron M."/>
            <person name="Salzburger W."/>
            <person name="Sanchez-Pulido L."/>
            <person name="Santos M.E."/>
            <person name="Searle S."/>
            <person name="Sharpe T."/>
            <person name="Swofford R."/>
            <person name="Tan F.J."/>
            <person name="Williams L."/>
            <person name="Young S."/>
            <person name="Yin S."/>
            <person name="Okada N."/>
            <person name="Kocher T.D."/>
            <person name="Miska E.A."/>
            <person name="Lander E.S."/>
            <person name="Venkatesh B."/>
            <person name="Fernald R.D."/>
            <person name="Meyer A."/>
            <person name="Ponting C.P."/>
            <person name="Streelman J.T."/>
            <person name="Lindblad-Toh K."/>
            <person name="Seehausen O."/>
            <person name="Di Palma F."/>
        </authorList>
    </citation>
    <scope>NUCLEOTIDE SEQUENCE</scope>
</reference>
<evidence type="ECO:0000256" key="5">
    <source>
        <dbReference type="ARBA" id="ARBA00023204"/>
    </source>
</evidence>
<evidence type="ECO:0000256" key="3">
    <source>
        <dbReference type="ARBA" id="ARBA00022763"/>
    </source>
</evidence>
<evidence type="ECO:0000313" key="11">
    <source>
        <dbReference type="Ensembl" id="ENSMZEP00005014737.1"/>
    </source>
</evidence>
<dbReference type="Pfam" id="PF12253">
    <property type="entry name" value="CAF1A_dimeriz"/>
    <property type="match status" value="1"/>
</dbReference>
<organism evidence="11 12">
    <name type="scientific">Maylandia zebra</name>
    <name type="common">zebra mbuna</name>
    <dbReference type="NCBI Taxonomy" id="106582"/>
    <lineage>
        <taxon>Eukaryota</taxon>
        <taxon>Metazoa</taxon>
        <taxon>Chordata</taxon>
        <taxon>Craniata</taxon>
        <taxon>Vertebrata</taxon>
        <taxon>Euteleostomi</taxon>
        <taxon>Actinopterygii</taxon>
        <taxon>Neopterygii</taxon>
        <taxon>Teleostei</taxon>
        <taxon>Neoteleostei</taxon>
        <taxon>Acanthomorphata</taxon>
        <taxon>Ovalentaria</taxon>
        <taxon>Cichlomorphae</taxon>
        <taxon>Cichliformes</taxon>
        <taxon>Cichlidae</taxon>
        <taxon>African cichlids</taxon>
        <taxon>Pseudocrenilabrinae</taxon>
        <taxon>Haplochromini</taxon>
        <taxon>Maylandia</taxon>
        <taxon>Maylandia zebra complex</taxon>
    </lineage>
</organism>
<protein>
    <submittedName>
        <fullName evidence="11">Chromatin assembly factor 1, subunit A (p150)</fullName>
    </submittedName>
</protein>
<sequence>MLAAENPSVEGHLAASTPRRRGNATALNAIKAHISRLPFKRLNPEPKENQPPKRPCAHSCPEPEVSDRENENASSPLSVRSGPPLVNGRGPLDGFISRRRATTSDENMIIDLTEDNTSSPLKPLASSVSASPCVPAKDKHHCKDTTASPQKSCSANGAPKILQEQDERLRLRQEKERQKEEAKAAKEKKKEEARKLKEEREREKREKKEKDEREKREKKEKEEREKAERLKAKEELRKSKMDIIIAMCFLPLSFQTLAAACGKFAPFEIKENMALAPLCRVQCEESALEELDRCLLNPADNLNGLKDWIGQKPRQSGPTKPRQTNSLRDCIAVEGPKPDSVPDRKRYGPMKLLQFRENYRPAYWGTWSKNSSHISPRRPFRQDKGLLDYEVDSDEEWEEEEPGESLSHSEGVSLFFDGGDLEKQKLRQKLKAREWDELMSSKKKMKVLEPMVRGCIWEGEAPGFELLQSYVVCLVEPLPKADNSPSPEEMSLKSQREEKLLGKLLPLLHGNLNSSKVIINEFREFCRQEITSSSPPVLVDVYIFPFPPALIRMQLRRLIKNNAIYEKRSAHRRCCWYVHQEVLSRFGQEALPVPCQWTYLTTGAREEPREEPQAATGSQGNSPTTPQSCSTTPSSSNKRKSTGSMSITKFMKRCNDPEQVGKAMEADGFQADTEDDDEDDCVIISTQSGKLHRKIIFL</sequence>